<dbReference type="SUPFAM" id="SSF53335">
    <property type="entry name" value="S-adenosyl-L-methionine-dependent methyltransferases"/>
    <property type="match status" value="1"/>
</dbReference>
<dbReference type="EMBL" id="JBGCUO010000001">
    <property type="protein sequence ID" value="MEY1661188.1"/>
    <property type="molecule type" value="Genomic_DNA"/>
</dbReference>
<evidence type="ECO:0000313" key="3">
    <source>
        <dbReference type="Proteomes" id="UP001562065"/>
    </source>
</evidence>
<protein>
    <submittedName>
        <fullName evidence="2">Class I SAM-dependent methyltransferase</fullName>
        <ecNumber evidence="2">2.1.1.-</ecNumber>
    </submittedName>
</protein>
<comment type="caution">
    <text evidence="2">The sequence shown here is derived from an EMBL/GenBank/DDBJ whole genome shotgun (WGS) entry which is preliminary data.</text>
</comment>
<name>A0ABV4AFB3_9GAMM</name>
<dbReference type="CDD" id="cd02440">
    <property type="entry name" value="AdoMet_MTases"/>
    <property type="match status" value="1"/>
</dbReference>
<evidence type="ECO:0000259" key="1">
    <source>
        <dbReference type="Pfam" id="PF13649"/>
    </source>
</evidence>
<dbReference type="GO" id="GO:0032259">
    <property type="term" value="P:methylation"/>
    <property type="evidence" value="ECO:0007669"/>
    <property type="project" value="UniProtKB-KW"/>
</dbReference>
<keyword evidence="3" id="KW-1185">Reference proteome</keyword>
<dbReference type="Gene3D" id="3.40.50.150">
    <property type="entry name" value="Vaccinia Virus protein VP39"/>
    <property type="match status" value="1"/>
</dbReference>
<dbReference type="InterPro" id="IPR041698">
    <property type="entry name" value="Methyltransf_25"/>
</dbReference>
<keyword evidence="2" id="KW-0489">Methyltransferase</keyword>
<dbReference type="InterPro" id="IPR029063">
    <property type="entry name" value="SAM-dependent_MTases_sf"/>
</dbReference>
<accession>A0ABV4AFB3</accession>
<proteinExistence type="predicted"/>
<sequence length="251" mass="27844">MNLDYGPLSTLFYDASKPVGYSLNGDLAFYLKQAAQCGGRLLEPAVGTGRMLIPLLEAGFEVDGLDRSADMLARCREHCQARGLSAQLLQADMAAFALPLRYAGILLPAGSFCLITELEQARAALACFHHHLLPGGRLVLDIEPPPSTPWQPSSTRLTLANGRTLTLDCSVANFEPEQQRYELALHYRLMEGEQVVAEEQQPFPLRWYHAEQMQRLLETSGFEVESVLSDYRVSGVQSGAEMLTFIARRKK</sequence>
<dbReference type="Pfam" id="PF13649">
    <property type="entry name" value="Methyltransf_25"/>
    <property type="match status" value="1"/>
</dbReference>
<dbReference type="RefSeq" id="WP_369454435.1">
    <property type="nucleotide sequence ID" value="NZ_JBGCUO010000001.1"/>
</dbReference>
<dbReference type="GO" id="GO:0008168">
    <property type="term" value="F:methyltransferase activity"/>
    <property type="evidence" value="ECO:0007669"/>
    <property type="project" value="UniProtKB-KW"/>
</dbReference>
<reference evidence="2 3" key="1">
    <citation type="submission" date="2024-07" db="EMBL/GenBank/DDBJ databases">
        <authorList>
            <person name="Ren Q."/>
        </authorList>
    </citation>
    <scope>NUCLEOTIDE SEQUENCE [LARGE SCALE GENOMIC DNA]</scope>
    <source>
        <strain evidence="2 3">REN37</strain>
    </source>
</reference>
<gene>
    <name evidence="2" type="ORF">AB5I84_03395</name>
</gene>
<dbReference type="Proteomes" id="UP001562065">
    <property type="component" value="Unassembled WGS sequence"/>
</dbReference>
<dbReference type="Gene3D" id="2.20.130.10">
    <property type="entry name" value="CAC2371-like domains"/>
    <property type="match status" value="1"/>
</dbReference>
<organism evidence="2 3">
    <name type="scientific">Isoalcanivorax beigongshangi</name>
    <dbReference type="NCBI Taxonomy" id="3238810"/>
    <lineage>
        <taxon>Bacteria</taxon>
        <taxon>Pseudomonadati</taxon>
        <taxon>Pseudomonadota</taxon>
        <taxon>Gammaproteobacteria</taxon>
        <taxon>Oceanospirillales</taxon>
        <taxon>Alcanivoracaceae</taxon>
        <taxon>Isoalcanivorax</taxon>
    </lineage>
</organism>
<dbReference type="EC" id="2.1.1.-" evidence="2"/>
<evidence type="ECO:0000313" key="2">
    <source>
        <dbReference type="EMBL" id="MEY1661188.1"/>
    </source>
</evidence>
<feature type="domain" description="Methyltransferase" evidence="1">
    <location>
        <begin position="42"/>
        <end position="136"/>
    </location>
</feature>
<keyword evidence="2" id="KW-0808">Transferase</keyword>